<feature type="domain" description="Phorbol-ester/DAG-type" evidence="6">
    <location>
        <begin position="365"/>
        <end position="413"/>
    </location>
</feature>
<keyword evidence="3" id="KW-0863">Zinc-finger</keyword>
<evidence type="ECO:0000256" key="4">
    <source>
        <dbReference type="ARBA" id="ARBA00022833"/>
    </source>
</evidence>
<sequence length="577" mass="66935">MSTTVKTKEDGQIQHFTHKHPLQLVDLNKEQDEVFCSICQKLCSDVVYGCRKCNFFLHHSCMDIPRVINQHQFHSEHSLVLLTDPSYECQGCDKHCSGLAYTCGQCDFQLDVKCAFLPTADCEVAEWIQRFSHQHSLQLIDPNKEEDEVHCSICRKLCSDFIYGCKKCNFFLHHSCMDIPREINQHLFHPNHSLVLFTKSSYKCKGCDKDCSGLAYKCQACLFELDVECALLPAANCEGAKWIKHVYHHHPLELCDIEDGHEAHCWACRESSQGRHFVCHRCNFFLHQSCAIDLLPQTIQDHPFHPKHCLKIESYNEESFDCRACGKYDSYDSNVLGYCCVDCPDFKFHLDCSKLIPSIKYGSHRHLFTLFQKRGYPGSCLICKDNCESFFLRCVSCDITLHLQCHQLAPKTLKHKHLRHSLFLTKSPLDSDLEYYGHRGEYYCDFCELPRPAEDPVYYCKECDLSADIRCFISQVLLSVTVEEHSEVGEDKDDNFREGKSFTTDPKVVKFDEEIEELASELEHKELRRRKLKAQVEGLQSEIEELSNGSNELEWRIKGLERDRLSYFAYRTSRVQS</sequence>
<evidence type="ECO:0000313" key="8">
    <source>
        <dbReference type="Proteomes" id="UP001054252"/>
    </source>
</evidence>
<dbReference type="PANTHER" id="PTHR46288:SF27">
    <property type="entry name" value="CYSTEINE_HISTIDINE-RICH C1 DOMAIN FAMILY PROTEIN"/>
    <property type="match status" value="1"/>
</dbReference>
<dbReference type="SMART" id="SM00109">
    <property type="entry name" value="C1"/>
    <property type="match status" value="4"/>
</dbReference>
<keyword evidence="4" id="KW-0862">Zinc</keyword>
<evidence type="ECO:0000256" key="5">
    <source>
        <dbReference type="SAM" id="Coils"/>
    </source>
</evidence>
<dbReference type="SMART" id="SM00249">
    <property type="entry name" value="PHD"/>
    <property type="match status" value="4"/>
</dbReference>
<dbReference type="Proteomes" id="UP001054252">
    <property type="component" value="Unassembled WGS sequence"/>
</dbReference>
<keyword evidence="1" id="KW-0479">Metal-binding</keyword>
<dbReference type="EMBL" id="BPVZ01000132">
    <property type="protein sequence ID" value="GKV39108.1"/>
    <property type="molecule type" value="Genomic_DNA"/>
</dbReference>
<dbReference type="SUPFAM" id="SSF57889">
    <property type="entry name" value="Cysteine-rich domain"/>
    <property type="match status" value="7"/>
</dbReference>
<name>A0AAV5LQN4_9ROSI</name>
<evidence type="ECO:0000259" key="6">
    <source>
        <dbReference type="PROSITE" id="PS50081"/>
    </source>
</evidence>
<dbReference type="AlphaFoldDB" id="A0AAV5LQN4"/>
<evidence type="ECO:0000256" key="2">
    <source>
        <dbReference type="ARBA" id="ARBA00022737"/>
    </source>
</evidence>
<keyword evidence="8" id="KW-1185">Reference proteome</keyword>
<organism evidence="7 8">
    <name type="scientific">Rubroshorea leprosula</name>
    <dbReference type="NCBI Taxonomy" id="152421"/>
    <lineage>
        <taxon>Eukaryota</taxon>
        <taxon>Viridiplantae</taxon>
        <taxon>Streptophyta</taxon>
        <taxon>Embryophyta</taxon>
        <taxon>Tracheophyta</taxon>
        <taxon>Spermatophyta</taxon>
        <taxon>Magnoliopsida</taxon>
        <taxon>eudicotyledons</taxon>
        <taxon>Gunneridae</taxon>
        <taxon>Pentapetalae</taxon>
        <taxon>rosids</taxon>
        <taxon>malvids</taxon>
        <taxon>Malvales</taxon>
        <taxon>Dipterocarpaceae</taxon>
        <taxon>Rubroshorea</taxon>
    </lineage>
</organism>
<keyword evidence="5" id="KW-0175">Coiled coil</keyword>
<proteinExistence type="predicted"/>
<feature type="coiled-coil region" evidence="5">
    <location>
        <begin position="508"/>
        <end position="563"/>
    </location>
</feature>
<dbReference type="InterPro" id="IPR004146">
    <property type="entry name" value="DC1"/>
</dbReference>
<evidence type="ECO:0000256" key="1">
    <source>
        <dbReference type="ARBA" id="ARBA00022723"/>
    </source>
</evidence>
<accession>A0AAV5LQN4</accession>
<comment type="caution">
    <text evidence="7">The sequence shown here is derived from an EMBL/GenBank/DDBJ whole genome shotgun (WGS) entry which is preliminary data.</text>
</comment>
<dbReference type="PANTHER" id="PTHR46288">
    <property type="entry name" value="PHORBOL-ESTER/DAG-TYPE DOMAIN-CONTAINING PROTEIN"/>
    <property type="match status" value="1"/>
</dbReference>
<dbReference type="InterPro" id="IPR002219">
    <property type="entry name" value="PKC_DAG/PE"/>
</dbReference>
<dbReference type="GO" id="GO:0008270">
    <property type="term" value="F:zinc ion binding"/>
    <property type="evidence" value="ECO:0007669"/>
    <property type="project" value="UniProtKB-KW"/>
</dbReference>
<reference evidence="7 8" key="1">
    <citation type="journal article" date="2021" name="Commun. Biol.">
        <title>The genome of Shorea leprosula (Dipterocarpaceae) highlights the ecological relevance of drought in aseasonal tropical rainforests.</title>
        <authorList>
            <person name="Ng K.K.S."/>
            <person name="Kobayashi M.J."/>
            <person name="Fawcett J.A."/>
            <person name="Hatakeyama M."/>
            <person name="Paape T."/>
            <person name="Ng C.H."/>
            <person name="Ang C.C."/>
            <person name="Tnah L.H."/>
            <person name="Lee C.T."/>
            <person name="Nishiyama T."/>
            <person name="Sese J."/>
            <person name="O'Brien M.J."/>
            <person name="Copetti D."/>
            <person name="Mohd Noor M.I."/>
            <person name="Ong R.C."/>
            <person name="Putra M."/>
            <person name="Sireger I.Z."/>
            <person name="Indrioko S."/>
            <person name="Kosugi Y."/>
            <person name="Izuno A."/>
            <person name="Isagi Y."/>
            <person name="Lee S.L."/>
            <person name="Shimizu K.K."/>
        </authorList>
    </citation>
    <scope>NUCLEOTIDE SEQUENCE [LARGE SCALE GENOMIC DNA]</scope>
    <source>
        <strain evidence="7">214</strain>
    </source>
</reference>
<dbReference type="InterPro" id="IPR001965">
    <property type="entry name" value="Znf_PHD"/>
</dbReference>
<evidence type="ECO:0000256" key="3">
    <source>
        <dbReference type="ARBA" id="ARBA00022771"/>
    </source>
</evidence>
<dbReference type="PROSITE" id="PS00479">
    <property type="entry name" value="ZF_DAG_PE_1"/>
    <property type="match status" value="1"/>
</dbReference>
<dbReference type="Pfam" id="PF03107">
    <property type="entry name" value="C1_2"/>
    <property type="match status" value="5"/>
</dbReference>
<keyword evidence="2" id="KW-0677">Repeat</keyword>
<protein>
    <recommendedName>
        <fullName evidence="6">Phorbol-ester/DAG-type domain-containing protein</fullName>
    </recommendedName>
</protein>
<gene>
    <name evidence="7" type="ORF">SLEP1_g46922</name>
</gene>
<dbReference type="PROSITE" id="PS50081">
    <property type="entry name" value="ZF_DAG_PE_2"/>
    <property type="match status" value="1"/>
</dbReference>
<evidence type="ECO:0000313" key="7">
    <source>
        <dbReference type="EMBL" id="GKV39108.1"/>
    </source>
</evidence>
<dbReference type="InterPro" id="IPR046349">
    <property type="entry name" value="C1-like_sf"/>
</dbReference>